<dbReference type="EMBL" id="CASHSV030000109">
    <property type="protein sequence ID" value="CAJ2645753.1"/>
    <property type="molecule type" value="Genomic_DNA"/>
</dbReference>
<accession>A0ACB0JKV4</accession>
<gene>
    <name evidence="1" type="ORF">MILVUS5_LOCUS14603</name>
</gene>
<protein>
    <submittedName>
        <fullName evidence="1">Uncharacterized protein</fullName>
    </submittedName>
</protein>
<reference evidence="1" key="1">
    <citation type="submission" date="2023-10" db="EMBL/GenBank/DDBJ databases">
        <authorList>
            <person name="Rodriguez Cubillos JULIANA M."/>
            <person name="De Vega J."/>
        </authorList>
    </citation>
    <scope>NUCLEOTIDE SEQUENCE</scope>
</reference>
<keyword evidence="2" id="KW-1185">Reference proteome</keyword>
<comment type="caution">
    <text evidence="1">The sequence shown here is derived from an EMBL/GenBank/DDBJ whole genome shotgun (WGS) entry which is preliminary data.</text>
</comment>
<evidence type="ECO:0000313" key="2">
    <source>
        <dbReference type="Proteomes" id="UP001177021"/>
    </source>
</evidence>
<dbReference type="Proteomes" id="UP001177021">
    <property type="component" value="Unassembled WGS sequence"/>
</dbReference>
<evidence type="ECO:0000313" key="1">
    <source>
        <dbReference type="EMBL" id="CAJ2645753.1"/>
    </source>
</evidence>
<proteinExistence type="predicted"/>
<organism evidence="1 2">
    <name type="scientific">Trifolium pratense</name>
    <name type="common">Red clover</name>
    <dbReference type="NCBI Taxonomy" id="57577"/>
    <lineage>
        <taxon>Eukaryota</taxon>
        <taxon>Viridiplantae</taxon>
        <taxon>Streptophyta</taxon>
        <taxon>Embryophyta</taxon>
        <taxon>Tracheophyta</taxon>
        <taxon>Spermatophyta</taxon>
        <taxon>Magnoliopsida</taxon>
        <taxon>eudicotyledons</taxon>
        <taxon>Gunneridae</taxon>
        <taxon>Pentapetalae</taxon>
        <taxon>rosids</taxon>
        <taxon>fabids</taxon>
        <taxon>Fabales</taxon>
        <taxon>Fabaceae</taxon>
        <taxon>Papilionoideae</taxon>
        <taxon>50 kb inversion clade</taxon>
        <taxon>NPAAA clade</taxon>
        <taxon>Hologalegina</taxon>
        <taxon>IRL clade</taxon>
        <taxon>Trifolieae</taxon>
        <taxon>Trifolium</taxon>
    </lineage>
</organism>
<name>A0ACB0JKV4_TRIPR</name>
<sequence>MQEEIDALNANNTWSIVDLPKGKVPIGCKWVYRVKYHANGSIERYKARLVVKGYTQLEGVDYFDTFSPVAKLTTVKTLLALASIKGWYLEQLDVNNAFLHGDLHEEIFMSLPPGINIQGLEVARNKEDILLNQRKYTLELLEDSGNLVGKSTLTPYDISLKLQNSDSPLYNDETQYRRLIGRLIYLTTTRPDISFAVQQLSQFVSKPRQIHYQAAVSVLQYLKTAPAKGLFYSATSNFKLSGFADSDWATCPTTRKSVTGYSCSLAPLSFHGNPRSSLSSPNQALKQNIVH</sequence>